<dbReference type="eggNOG" id="ENOG5033GQT">
    <property type="taxonomic scope" value="Bacteria"/>
</dbReference>
<dbReference type="HOGENOM" id="CLU_180681_0_0_6"/>
<dbReference type="OrthoDB" id="6898594at2"/>
<accession>F5Z422</accession>
<reference evidence="1 2" key="1">
    <citation type="journal article" date="2011" name="J. Bacteriol.">
        <title>Complete genome sequence of the polycyclic aromatic hydrocarbon-degrading bacterium Alteromonas sp. strain SN2.</title>
        <authorList>
            <person name="Jin H.M."/>
            <person name="Jeong H."/>
            <person name="Moon E.J."/>
            <person name="Math R.K."/>
            <person name="Lee K."/>
            <person name="Kim H.J."/>
            <person name="Jeon C.O."/>
            <person name="Oh T.K."/>
            <person name="Kim J.F."/>
        </authorList>
    </citation>
    <scope>NUCLEOTIDE SEQUENCE [LARGE SCALE GENOMIC DNA]</scope>
    <source>
        <strain evidence="2">JCM 17741 / KACC 18427 / KCTC 11700BP / SN2</strain>
    </source>
</reference>
<dbReference type="KEGG" id="alt:ambt_05280"/>
<evidence type="ECO:0000313" key="2">
    <source>
        <dbReference type="Proteomes" id="UP000000683"/>
    </source>
</evidence>
<name>F5Z422_ALTNA</name>
<dbReference type="EMBL" id="CP002339">
    <property type="protein sequence ID" value="AEF02604.1"/>
    <property type="molecule type" value="Genomic_DNA"/>
</dbReference>
<sequence length="74" mass="8797">MNFNEVNEVAQLKAETKLIARKRKKSSKLDVHRYQLCKLFHAGATKAELQRWLIKKKGMRVDWTTVKRWLDKNA</sequence>
<evidence type="ECO:0000313" key="1">
    <source>
        <dbReference type="EMBL" id="AEF02604.1"/>
    </source>
</evidence>
<keyword evidence="2" id="KW-1185">Reference proteome</keyword>
<dbReference type="Proteomes" id="UP000000683">
    <property type="component" value="Chromosome"/>
</dbReference>
<dbReference type="RefSeq" id="WP_013783545.1">
    <property type="nucleotide sequence ID" value="NC_015554.1"/>
</dbReference>
<protein>
    <submittedName>
        <fullName evidence="1">Uncharacterized protein</fullName>
    </submittedName>
</protein>
<proteinExistence type="predicted"/>
<dbReference type="AlphaFoldDB" id="F5Z422"/>
<gene>
    <name evidence="1" type="ordered locus">ambt_05280</name>
</gene>
<organism evidence="1 2">
    <name type="scientific">Alteromonas naphthalenivorans</name>
    <dbReference type="NCBI Taxonomy" id="715451"/>
    <lineage>
        <taxon>Bacteria</taxon>
        <taxon>Pseudomonadati</taxon>
        <taxon>Pseudomonadota</taxon>
        <taxon>Gammaproteobacteria</taxon>
        <taxon>Alteromonadales</taxon>
        <taxon>Alteromonadaceae</taxon>
        <taxon>Alteromonas/Salinimonas group</taxon>
        <taxon>Alteromonas</taxon>
    </lineage>
</organism>